<dbReference type="EMBL" id="FUKR01000016">
    <property type="protein sequence ID" value="SJN20803.1"/>
    <property type="molecule type" value="Genomic_DNA"/>
</dbReference>
<name>A0A1R4INH5_9MICO</name>
<protein>
    <submittedName>
        <fullName evidence="1">Uncharacterized protein</fullName>
    </submittedName>
</protein>
<keyword evidence="2" id="KW-1185">Reference proteome</keyword>
<accession>A0A1R4INH5</accession>
<dbReference type="Proteomes" id="UP000196778">
    <property type="component" value="Unassembled WGS sequence"/>
</dbReference>
<reference evidence="2" key="1">
    <citation type="submission" date="2017-02" db="EMBL/GenBank/DDBJ databases">
        <authorList>
            <person name="Dridi B."/>
        </authorList>
    </citation>
    <scope>NUCLEOTIDE SEQUENCE [LARGE SCALE GENOMIC DNA]</scope>
    <source>
        <strain evidence="2">EB411</strain>
    </source>
</reference>
<evidence type="ECO:0000313" key="1">
    <source>
        <dbReference type="EMBL" id="SJN20803.1"/>
    </source>
</evidence>
<sequence>MKMAQVHATLALAEQQRIANLIALYQADSDILDDPRFDAAKADIRKALGLS</sequence>
<evidence type="ECO:0000313" key="2">
    <source>
        <dbReference type="Proteomes" id="UP000196778"/>
    </source>
</evidence>
<proteinExistence type="predicted"/>
<gene>
    <name evidence="1" type="ORF">FM119_02450</name>
</gene>
<dbReference type="AlphaFoldDB" id="A0A1R4INH5"/>
<organism evidence="1 2">
    <name type="scientific">Mycetocola reblochoni REB411</name>
    <dbReference type="NCBI Taxonomy" id="1255698"/>
    <lineage>
        <taxon>Bacteria</taxon>
        <taxon>Bacillati</taxon>
        <taxon>Actinomycetota</taxon>
        <taxon>Actinomycetes</taxon>
        <taxon>Micrococcales</taxon>
        <taxon>Microbacteriaceae</taxon>
        <taxon>Mycetocola</taxon>
    </lineage>
</organism>